<evidence type="ECO:0000256" key="4">
    <source>
        <dbReference type="ARBA" id="ARBA00022490"/>
    </source>
</evidence>
<dbReference type="PANTHER" id="PTHR15175:SF0">
    <property type="entry name" value="SH3 DOMAIN-CONTAINING PROTEIN C23A1.17"/>
    <property type="match status" value="1"/>
</dbReference>
<feature type="region of interest" description="Disordered" evidence="8">
    <location>
        <begin position="620"/>
        <end position="649"/>
    </location>
</feature>
<proteinExistence type="inferred from homology"/>
<dbReference type="eggNOG" id="KOG4225">
    <property type="taxonomic scope" value="Eukaryota"/>
</dbReference>
<feature type="region of interest" description="Disordered" evidence="8">
    <location>
        <begin position="391"/>
        <end position="412"/>
    </location>
</feature>
<dbReference type="RefSeq" id="XP_007787793.1">
    <property type="nucleotide sequence ID" value="XM_007789603.1"/>
</dbReference>
<dbReference type="Pfam" id="PF00515">
    <property type="entry name" value="TPR_1"/>
    <property type="match status" value="1"/>
</dbReference>
<dbReference type="InterPro" id="IPR000270">
    <property type="entry name" value="PB1_dom"/>
</dbReference>
<evidence type="ECO:0000313" key="10">
    <source>
        <dbReference type="EMBL" id="ERF74789.1"/>
    </source>
</evidence>
<evidence type="ECO:0000313" key="11">
    <source>
        <dbReference type="Proteomes" id="UP000019373"/>
    </source>
</evidence>
<protein>
    <recommendedName>
        <fullName evidence="9">PB1 domain-containing protein</fullName>
    </recommendedName>
</protein>
<evidence type="ECO:0000256" key="5">
    <source>
        <dbReference type="ARBA" id="ARBA00022737"/>
    </source>
</evidence>
<dbReference type="Pfam" id="PF13867">
    <property type="entry name" value="SAP30_Sin3_bdg"/>
    <property type="match status" value="1"/>
</dbReference>
<keyword evidence="3" id="KW-0728">SH3 domain</keyword>
<comment type="subcellular location">
    <subcellularLocation>
        <location evidence="1">Cytoplasm</location>
    </subcellularLocation>
</comment>
<dbReference type="GeneID" id="19238219"/>
<dbReference type="PANTHER" id="PTHR15175">
    <property type="entry name" value="NEUTROPHIL CYTOSOLIC FACTOR 2, NEUTROPHIL NADPH OXIDASE FACTOR 2"/>
    <property type="match status" value="1"/>
</dbReference>
<dbReference type="OMA" id="MGKIEIW"/>
<dbReference type="InterPro" id="IPR011990">
    <property type="entry name" value="TPR-like_helical_dom_sf"/>
</dbReference>
<dbReference type="InterPro" id="IPR034892">
    <property type="entry name" value="PB1_NoxR"/>
</dbReference>
<dbReference type="HOGENOM" id="CLU_020375_0_0_1"/>
<dbReference type="Gene3D" id="1.25.40.10">
    <property type="entry name" value="Tetratricopeptide repeat domain"/>
    <property type="match status" value="1"/>
</dbReference>
<comment type="similarity">
    <text evidence="2">Belongs to the NCF2/NOXA1 family.</text>
</comment>
<feature type="domain" description="PB1" evidence="9">
    <location>
        <begin position="474"/>
        <end position="554"/>
    </location>
</feature>
<feature type="compositionally biased region" description="Low complexity" evidence="8">
    <location>
        <begin position="316"/>
        <end position="326"/>
    </location>
</feature>
<feature type="compositionally biased region" description="Polar residues" evidence="8">
    <location>
        <begin position="402"/>
        <end position="412"/>
    </location>
</feature>
<dbReference type="GO" id="GO:0005737">
    <property type="term" value="C:cytoplasm"/>
    <property type="evidence" value="ECO:0007669"/>
    <property type="project" value="UniProtKB-SubCell"/>
</dbReference>
<dbReference type="PROSITE" id="PS51745">
    <property type="entry name" value="PB1"/>
    <property type="match status" value="1"/>
</dbReference>
<dbReference type="Gene3D" id="3.10.20.90">
    <property type="entry name" value="Phosphatidylinositol 3-kinase Catalytic Subunit, Chain A, domain 1"/>
    <property type="match status" value="1"/>
</dbReference>
<feature type="repeat" description="TPR" evidence="7">
    <location>
        <begin position="36"/>
        <end position="69"/>
    </location>
</feature>
<dbReference type="InterPro" id="IPR053793">
    <property type="entry name" value="PB1-like"/>
</dbReference>
<dbReference type="Proteomes" id="UP000019373">
    <property type="component" value="Unassembled WGS sequence"/>
</dbReference>
<feature type="region of interest" description="Disordered" evidence="8">
    <location>
        <begin position="244"/>
        <end position="374"/>
    </location>
</feature>
<dbReference type="FunFam" id="1.25.40.10:FF:000017">
    <property type="entry name" value="NADPH oxidase regulator NoxR"/>
    <property type="match status" value="1"/>
</dbReference>
<evidence type="ECO:0000256" key="2">
    <source>
        <dbReference type="ARBA" id="ARBA00008051"/>
    </source>
</evidence>
<organism evidence="10 11">
    <name type="scientific">Endocarpon pusillum (strain Z07020 / HMAS-L-300199)</name>
    <name type="common">Lichen-forming fungus</name>
    <dbReference type="NCBI Taxonomy" id="1263415"/>
    <lineage>
        <taxon>Eukaryota</taxon>
        <taxon>Fungi</taxon>
        <taxon>Dikarya</taxon>
        <taxon>Ascomycota</taxon>
        <taxon>Pezizomycotina</taxon>
        <taxon>Eurotiomycetes</taxon>
        <taxon>Chaetothyriomycetidae</taxon>
        <taxon>Verrucariales</taxon>
        <taxon>Verrucariaceae</taxon>
        <taxon>Endocarpon</taxon>
    </lineage>
</organism>
<evidence type="ECO:0000259" key="9">
    <source>
        <dbReference type="PROSITE" id="PS51745"/>
    </source>
</evidence>
<dbReference type="SUPFAM" id="SSF48452">
    <property type="entry name" value="TPR-like"/>
    <property type="match status" value="1"/>
</dbReference>
<dbReference type="SMART" id="SM00028">
    <property type="entry name" value="TPR"/>
    <property type="match status" value="3"/>
</dbReference>
<keyword evidence="4" id="KW-0963">Cytoplasm</keyword>
<dbReference type="InterPro" id="IPR019734">
    <property type="entry name" value="TPR_rpt"/>
</dbReference>
<keyword evidence="6 7" id="KW-0802">TPR repeat</keyword>
<evidence type="ECO:0000256" key="1">
    <source>
        <dbReference type="ARBA" id="ARBA00004496"/>
    </source>
</evidence>
<dbReference type="SUPFAM" id="SSF54277">
    <property type="entry name" value="CAD &amp; PB1 domains"/>
    <property type="match status" value="1"/>
</dbReference>
<dbReference type="InterPro" id="IPR038291">
    <property type="entry name" value="SAP30_C_sf"/>
</dbReference>
<gene>
    <name evidence="10" type="ORF">EPUS_03173</name>
</gene>
<evidence type="ECO:0000256" key="7">
    <source>
        <dbReference type="PROSITE-ProRule" id="PRU00339"/>
    </source>
</evidence>
<evidence type="ECO:0000256" key="6">
    <source>
        <dbReference type="ARBA" id="ARBA00022803"/>
    </source>
</evidence>
<keyword evidence="11" id="KW-1185">Reference proteome</keyword>
<dbReference type="CDD" id="cd06408">
    <property type="entry name" value="PB1_NoxR"/>
    <property type="match status" value="1"/>
</dbReference>
<dbReference type="Pfam" id="PF00564">
    <property type="entry name" value="PB1"/>
    <property type="match status" value="1"/>
</dbReference>
<dbReference type="OrthoDB" id="9450131at2759"/>
<sequence>MSLKQEIETWVQALAHYDNNEFEESLKVFDNISDTSKILFNCGVIHATLGEHEKAVECYQRCIQLDKYLAVAYFQQGVSNFLIGDFEEALANFNDTLLYLRGNTYIDYEQLGLKFRLYSCEVLFNRGLCYIYLQQNEAGMKDFEFAVKEKVTPDHEVIDEAIREQAEGYTVFSIPVGVLYRPNEAKVKNLKTKDYLGKARLVAASDRSNAFTGFAGSEKKAALVAEPRAKDDRPTENISYAASNLVQPGLTSRGGREQSAPPAMNRNMFPPTPPPENDKPAGPSSAGPALMTGRAASVRNPPNRPPALQRTGTNVSSMSDPMSMSSTERAPPPITEEPKTMVSPRQRMGAMRTASEPRGPTIRRGPSQSRPTLYRETTDESMTDLYDMYQSPPAPKGLVRRGTSNNMGGNRQQPAYIDEEEEYMSDAYENDDFMQDDGVDFEMMGGAGARPGMQARRPSGNHRSSTRRLAEVKKIRVKVHSNAETRYIMIGPAVEYGDFEGKVREKFGLRRRLRVQMQDDGDMITMGDQDDLDMLIESAKSAARREKQDMGKMEIPWHDMDLKDLHTYRHAYRLNTPSSQTNPQAHLIFANAARKGLHSPSVVAARRRQRQLKKSRKAIAAGLKERSSSRLKGAANGPANDTSAIDNNDCDKHTKEQLAMAVRKHFNAMSVSEGEVVARFTYVVRQIASSIDGDGDKGFRMRFKP</sequence>
<evidence type="ECO:0000256" key="3">
    <source>
        <dbReference type="ARBA" id="ARBA00022443"/>
    </source>
</evidence>
<keyword evidence="5" id="KW-0677">Repeat</keyword>
<dbReference type="AlphaFoldDB" id="U1HZ24"/>
<accession>U1HZ24</accession>
<dbReference type="EMBL" id="KE720866">
    <property type="protein sequence ID" value="ERF74789.1"/>
    <property type="molecule type" value="Genomic_DNA"/>
</dbReference>
<name>U1HZ24_ENDPU</name>
<dbReference type="InterPro" id="IPR025718">
    <property type="entry name" value="SAP30_Sin3-bd"/>
</dbReference>
<dbReference type="InterPro" id="IPR051864">
    <property type="entry name" value="NCF2_NOXA1"/>
</dbReference>
<reference evidence="11" key="1">
    <citation type="journal article" date="2014" name="BMC Genomics">
        <title>Genome characteristics reveal the impact of lichenization on lichen-forming fungus Endocarpon pusillum Hedwig (Verrucariales, Ascomycota).</title>
        <authorList>
            <person name="Wang Y.-Y."/>
            <person name="Liu B."/>
            <person name="Zhang X.-Y."/>
            <person name="Zhou Q.-M."/>
            <person name="Zhang T."/>
            <person name="Li H."/>
            <person name="Yu Y.-F."/>
            <person name="Zhang X.-L."/>
            <person name="Hao X.-Y."/>
            <person name="Wang M."/>
            <person name="Wang L."/>
            <person name="Wei J.-C."/>
        </authorList>
    </citation>
    <scope>NUCLEOTIDE SEQUENCE [LARGE SCALE GENOMIC DNA]</scope>
    <source>
        <strain evidence="11">Z07020 / HMAS-L-300199</strain>
    </source>
</reference>
<evidence type="ECO:0000256" key="8">
    <source>
        <dbReference type="SAM" id="MobiDB-lite"/>
    </source>
</evidence>
<dbReference type="PROSITE" id="PS50005">
    <property type="entry name" value="TPR"/>
    <property type="match status" value="1"/>
</dbReference>
<dbReference type="Gene3D" id="6.10.160.20">
    <property type="match status" value="1"/>
</dbReference>